<organism evidence="1 2">
    <name type="scientific">Jiella pelagia</name>
    <dbReference type="NCBI Taxonomy" id="2986949"/>
    <lineage>
        <taxon>Bacteria</taxon>
        <taxon>Pseudomonadati</taxon>
        <taxon>Pseudomonadota</taxon>
        <taxon>Alphaproteobacteria</taxon>
        <taxon>Hyphomicrobiales</taxon>
        <taxon>Aurantimonadaceae</taxon>
        <taxon>Jiella</taxon>
    </lineage>
</organism>
<sequence>MFEAFGPRFFEALRQAAASRLAPDDACLTALDAALGSPGPEATVAVQEALSCLEPAVREEILAQTHRALATDATSILAAWGSAGRTVN</sequence>
<name>A0ABY7BY16_9HYPH</name>
<dbReference type="EMBL" id="CP114029">
    <property type="protein sequence ID" value="WAP67555.1"/>
    <property type="molecule type" value="Genomic_DNA"/>
</dbReference>
<proteinExistence type="predicted"/>
<evidence type="ECO:0000313" key="2">
    <source>
        <dbReference type="Proteomes" id="UP001164020"/>
    </source>
</evidence>
<evidence type="ECO:0000313" key="1">
    <source>
        <dbReference type="EMBL" id="WAP67555.1"/>
    </source>
</evidence>
<dbReference type="RefSeq" id="WP_268880017.1">
    <property type="nucleotide sequence ID" value="NZ_CP114029.1"/>
</dbReference>
<reference evidence="1" key="1">
    <citation type="submission" date="2022-12" db="EMBL/GenBank/DDBJ databases">
        <title>Jiella pelagia sp. nov., isolated from phosphonate enriched culture of Northwest Pacific surface seawater.</title>
        <authorList>
            <person name="Shin D.Y."/>
            <person name="Hwang C.Y."/>
        </authorList>
    </citation>
    <scope>NUCLEOTIDE SEQUENCE</scope>
    <source>
        <strain evidence="1">HL-NP1</strain>
    </source>
</reference>
<dbReference type="Proteomes" id="UP001164020">
    <property type="component" value="Chromosome"/>
</dbReference>
<accession>A0ABY7BY16</accession>
<keyword evidence="2" id="KW-1185">Reference proteome</keyword>
<protein>
    <submittedName>
        <fullName evidence="1">Uncharacterized protein</fullName>
    </submittedName>
</protein>
<gene>
    <name evidence="1" type="ORF">OH818_18895</name>
</gene>